<evidence type="ECO:0000256" key="2">
    <source>
        <dbReference type="ARBA" id="ARBA00023125"/>
    </source>
</evidence>
<dbReference type="SUPFAM" id="SSF46785">
    <property type="entry name" value="Winged helix' DNA-binding domain"/>
    <property type="match status" value="1"/>
</dbReference>
<dbReference type="PANTHER" id="PTHR33154">
    <property type="entry name" value="TRANSCRIPTIONAL REGULATOR, ARSR FAMILY"/>
    <property type="match status" value="1"/>
</dbReference>
<dbReference type="PANTHER" id="PTHR33154:SF33">
    <property type="entry name" value="TRANSCRIPTIONAL REPRESSOR SDPR"/>
    <property type="match status" value="1"/>
</dbReference>
<dbReference type="PRINTS" id="PR00778">
    <property type="entry name" value="HTHARSR"/>
</dbReference>
<protein>
    <recommendedName>
        <fullName evidence="5">HTH arsR-type domain-containing protein</fullName>
    </recommendedName>
</protein>
<dbReference type="Gene3D" id="1.10.10.10">
    <property type="entry name" value="Winged helix-like DNA-binding domain superfamily/Winged helix DNA-binding domain"/>
    <property type="match status" value="1"/>
</dbReference>
<evidence type="ECO:0000256" key="3">
    <source>
        <dbReference type="ARBA" id="ARBA00023163"/>
    </source>
</evidence>
<keyword evidence="2" id="KW-0238">DNA-binding</keyword>
<gene>
    <name evidence="6" type="ORF">GCM10022255_078290</name>
</gene>
<dbReference type="NCBIfam" id="NF033788">
    <property type="entry name" value="HTH_metalloreg"/>
    <property type="match status" value="1"/>
</dbReference>
<proteinExistence type="predicted"/>
<evidence type="ECO:0000256" key="4">
    <source>
        <dbReference type="SAM" id="MobiDB-lite"/>
    </source>
</evidence>
<dbReference type="SMART" id="SM00418">
    <property type="entry name" value="HTH_ARSR"/>
    <property type="match status" value="1"/>
</dbReference>
<dbReference type="InterPro" id="IPR036390">
    <property type="entry name" value="WH_DNA-bd_sf"/>
</dbReference>
<dbReference type="PROSITE" id="PS50987">
    <property type="entry name" value="HTH_ARSR_2"/>
    <property type="match status" value="1"/>
</dbReference>
<dbReference type="EMBL" id="BAABAT010000030">
    <property type="protein sequence ID" value="GAA4258263.1"/>
    <property type="molecule type" value="Genomic_DNA"/>
</dbReference>
<dbReference type="Pfam" id="PF12840">
    <property type="entry name" value="HTH_20"/>
    <property type="match status" value="1"/>
</dbReference>
<sequence>MTNISAMLVALGDPMRQSILDRLSDGPMPVGRLAEVLPISRPAVSQHLRVLKDVGLVTDRQEGTRRLYQVDPDGVAALRAHLDAMWARSLGAFAQRVEIEVSAHEVSAHEVSTHEASTYEVSTHEGSTHEGSTQDRGDSDGADS</sequence>
<evidence type="ECO:0000313" key="6">
    <source>
        <dbReference type="EMBL" id="GAA4258263.1"/>
    </source>
</evidence>
<feature type="region of interest" description="Disordered" evidence="4">
    <location>
        <begin position="106"/>
        <end position="144"/>
    </location>
</feature>
<dbReference type="Proteomes" id="UP001500620">
    <property type="component" value="Unassembled WGS sequence"/>
</dbReference>
<feature type="domain" description="HTH arsR-type" evidence="5">
    <location>
        <begin position="1"/>
        <end position="90"/>
    </location>
</feature>
<dbReference type="InterPro" id="IPR051081">
    <property type="entry name" value="HTH_MetalResp_TranReg"/>
</dbReference>
<accession>A0ABP8DKG4</accession>
<dbReference type="InterPro" id="IPR011991">
    <property type="entry name" value="ArsR-like_HTH"/>
</dbReference>
<keyword evidence="3" id="KW-0804">Transcription</keyword>
<reference evidence="7" key="1">
    <citation type="journal article" date="2019" name="Int. J. Syst. Evol. Microbiol.">
        <title>The Global Catalogue of Microorganisms (GCM) 10K type strain sequencing project: providing services to taxonomists for standard genome sequencing and annotation.</title>
        <authorList>
            <consortium name="The Broad Institute Genomics Platform"/>
            <consortium name="The Broad Institute Genome Sequencing Center for Infectious Disease"/>
            <person name="Wu L."/>
            <person name="Ma J."/>
        </authorList>
    </citation>
    <scope>NUCLEOTIDE SEQUENCE [LARGE SCALE GENOMIC DNA]</scope>
    <source>
        <strain evidence="7">JCM 17441</strain>
    </source>
</reference>
<dbReference type="InterPro" id="IPR036388">
    <property type="entry name" value="WH-like_DNA-bd_sf"/>
</dbReference>
<dbReference type="InterPro" id="IPR001845">
    <property type="entry name" value="HTH_ArsR_DNA-bd_dom"/>
</dbReference>
<evidence type="ECO:0000259" key="5">
    <source>
        <dbReference type="PROSITE" id="PS50987"/>
    </source>
</evidence>
<name>A0ABP8DKG4_9ACTN</name>
<keyword evidence="1" id="KW-0805">Transcription regulation</keyword>
<dbReference type="CDD" id="cd00090">
    <property type="entry name" value="HTH_ARSR"/>
    <property type="match status" value="1"/>
</dbReference>
<comment type="caution">
    <text evidence="6">The sequence shown here is derived from an EMBL/GenBank/DDBJ whole genome shotgun (WGS) entry which is preliminary data.</text>
</comment>
<feature type="compositionally biased region" description="Basic and acidic residues" evidence="4">
    <location>
        <begin position="122"/>
        <end position="144"/>
    </location>
</feature>
<organism evidence="6 7">
    <name type="scientific">Dactylosporangium darangshiense</name>
    <dbReference type="NCBI Taxonomy" id="579108"/>
    <lineage>
        <taxon>Bacteria</taxon>
        <taxon>Bacillati</taxon>
        <taxon>Actinomycetota</taxon>
        <taxon>Actinomycetes</taxon>
        <taxon>Micromonosporales</taxon>
        <taxon>Micromonosporaceae</taxon>
        <taxon>Dactylosporangium</taxon>
    </lineage>
</organism>
<evidence type="ECO:0000313" key="7">
    <source>
        <dbReference type="Proteomes" id="UP001500620"/>
    </source>
</evidence>
<evidence type="ECO:0000256" key="1">
    <source>
        <dbReference type="ARBA" id="ARBA00023015"/>
    </source>
</evidence>
<keyword evidence="7" id="KW-1185">Reference proteome</keyword>